<dbReference type="Gene3D" id="2.30.30.40">
    <property type="entry name" value="SH3 Domains"/>
    <property type="match status" value="1"/>
</dbReference>
<dbReference type="CDD" id="cd07067">
    <property type="entry name" value="HP_PGM_like"/>
    <property type="match status" value="1"/>
</dbReference>
<dbReference type="InterPro" id="IPR029033">
    <property type="entry name" value="His_PPase_superfam"/>
</dbReference>
<dbReference type="PANTHER" id="PTHR16469:SF27">
    <property type="entry name" value="UBIQUITIN-ASSOCIATED AND SH3 DOMAIN-CONTAINING BA-RELATED"/>
    <property type="match status" value="1"/>
</dbReference>
<dbReference type="Proteomes" id="UP000183832">
    <property type="component" value="Unassembled WGS sequence"/>
</dbReference>
<dbReference type="SUPFAM" id="SSF53254">
    <property type="entry name" value="Phosphoglycerate mutase-like"/>
    <property type="match status" value="1"/>
</dbReference>
<organism evidence="4 5">
    <name type="scientific">Clunio marinus</name>
    <dbReference type="NCBI Taxonomy" id="568069"/>
    <lineage>
        <taxon>Eukaryota</taxon>
        <taxon>Metazoa</taxon>
        <taxon>Ecdysozoa</taxon>
        <taxon>Arthropoda</taxon>
        <taxon>Hexapoda</taxon>
        <taxon>Insecta</taxon>
        <taxon>Pterygota</taxon>
        <taxon>Neoptera</taxon>
        <taxon>Endopterygota</taxon>
        <taxon>Diptera</taxon>
        <taxon>Nematocera</taxon>
        <taxon>Chironomoidea</taxon>
        <taxon>Chironomidae</taxon>
        <taxon>Clunio</taxon>
    </lineage>
</organism>
<gene>
    <name evidence="4" type="ORF">CLUMA_CG002117</name>
</gene>
<evidence type="ECO:0000259" key="3">
    <source>
        <dbReference type="PROSITE" id="PS50002"/>
    </source>
</evidence>
<feature type="domain" description="SH3" evidence="3">
    <location>
        <begin position="226"/>
        <end position="291"/>
    </location>
</feature>
<dbReference type="PANTHER" id="PTHR16469">
    <property type="entry name" value="UBIQUITIN-ASSOCIATED AND SH3 DOMAIN-CONTAINING BA-RELATED"/>
    <property type="match status" value="1"/>
</dbReference>
<evidence type="ECO:0000256" key="1">
    <source>
        <dbReference type="ARBA" id="ARBA00022443"/>
    </source>
</evidence>
<dbReference type="InterPro" id="IPR001452">
    <property type="entry name" value="SH3_domain"/>
</dbReference>
<dbReference type="OrthoDB" id="414418at2759"/>
<name>A0A1J1HLB7_9DIPT</name>
<dbReference type="Pfam" id="PF00300">
    <property type="entry name" value="His_Phos_1"/>
    <property type="match status" value="1"/>
</dbReference>
<dbReference type="PROSITE" id="PS50002">
    <property type="entry name" value="SH3"/>
    <property type="match status" value="1"/>
</dbReference>
<keyword evidence="1 2" id="KW-0728">SH3 domain</keyword>
<evidence type="ECO:0000313" key="5">
    <source>
        <dbReference type="Proteomes" id="UP000183832"/>
    </source>
</evidence>
<keyword evidence="5" id="KW-1185">Reference proteome</keyword>
<evidence type="ECO:0000256" key="2">
    <source>
        <dbReference type="PROSITE-ProRule" id="PRU00192"/>
    </source>
</evidence>
<dbReference type="Pfam" id="PF07653">
    <property type="entry name" value="SH3_2"/>
    <property type="match status" value="1"/>
</dbReference>
<reference evidence="4 5" key="1">
    <citation type="submission" date="2015-04" db="EMBL/GenBank/DDBJ databases">
        <authorList>
            <person name="Syromyatnikov M.Y."/>
            <person name="Popov V.N."/>
        </authorList>
    </citation>
    <scope>NUCLEOTIDE SEQUENCE [LARGE SCALE GENOMIC DNA]</scope>
</reference>
<dbReference type="AlphaFoldDB" id="A0A1J1HLB7"/>
<dbReference type="STRING" id="568069.A0A1J1HLB7"/>
<dbReference type="SMART" id="SM00326">
    <property type="entry name" value="SH3"/>
    <property type="match status" value="1"/>
</dbReference>
<dbReference type="Gene3D" id="3.40.50.1240">
    <property type="entry name" value="Phosphoglycerate mutase-like"/>
    <property type="match status" value="1"/>
</dbReference>
<accession>A0A1J1HLB7</accession>
<dbReference type="InterPro" id="IPR036028">
    <property type="entry name" value="SH3-like_dom_sf"/>
</dbReference>
<dbReference type="SUPFAM" id="SSF50044">
    <property type="entry name" value="SH3-domain"/>
    <property type="match status" value="1"/>
</dbReference>
<dbReference type="InterPro" id="IPR051710">
    <property type="entry name" value="Phosphatase_SH3-domain"/>
</dbReference>
<dbReference type="InterPro" id="IPR013078">
    <property type="entry name" value="His_Pase_superF_clade-1"/>
</dbReference>
<dbReference type="GO" id="GO:0016791">
    <property type="term" value="F:phosphatase activity"/>
    <property type="evidence" value="ECO:0007669"/>
    <property type="project" value="UniProtKB-ARBA"/>
</dbReference>
<sequence>MTSLPVRKSRNFSFTPSKPHKHQRIREYILYCCPTGRFQQQLEAFWEKSKDICGSNGVHNYSIPHITLVSFFKAHEDSTNLVEAVRNLADDGKHLNRPMELELYTSNNFMGFFVKEDDANVLKRIALKFVKEVSDSIISDTIDLDHLIACFPYCASAVNEKTSSRCIPKSSRSISLEPHVKNLHLTLAFQFPTEVYRDLVDLVDSLDASCANSWELRLYSRDPRLATKQVHKVIFPHTSRESDELELRVGDLIYVNNDASQHSIDGWTEAISFLGNNYGFIPLNHTERIPETNAWTLNATVSLCQPTQDEIDVIDGVSHVSESDIFPNVERFSQLKTMEDSKAIGQRKRIVVLRHGERVDFAFGNSWTQFSFNESQNYVRMDLNMPESLPPRAFEEWEKDSPLTTLGTFQSHLVGSSLKNFGVKFSKVFVSPAFRCVQTANGVLSAMGLESELPLNIEYGLFEWLGWYEMGLPSWVSPKQLGLHFNINENYQPVITQSNLEGVLKESLAEFYERNSSTTREILENCEGDILIVAHATNLETCTRQLTGKEPRTRSDMRNLLMKVPYLAAIAMQQNDDSSFQLIEPPCLSLTHNSCAKFDWRLLDDN</sequence>
<protein>
    <submittedName>
        <fullName evidence="4">CLUMA_CG002117, isoform A</fullName>
    </submittedName>
</protein>
<proteinExistence type="predicted"/>
<evidence type="ECO:0000313" key="4">
    <source>
        <dbReference type="EMBL" id="CRK88338.1"/>
    </source>
</evidence>
<dbReference type="EMBL" id="CVRI01000006">
    <property type="protein sequence ID" value="CRK88338.1"/>
    <property type="molecule type" value="Genomic_DNA"/>
</dbReference>